<gene>
    <name evidence="3" type="ORF">MTR65_05160</name>
</gene>
<accession>A0ABT0AA41</accession>
<proteinExistence type="predicted"/>
<feature type="domain" description="DUF4349" evidence="2">
    <location>
        <begin position="14"/>
        <end position="228"/>
    </location>
</feature>
<evidence type="ECO:0000259" key="2">
    <source>
        <dbReference type="Pfam" id="PF14257"/>
    </source>
</evidence>
<dbReference type="EMBL" id="JALHAT010000004">
    <property type="protein sequence ID" value="MCJ1960057.1"/>
    <property type="molecule type" value="Genomic_DNA"/>
</dbReference>
<evidence type="ECO:0000313" key="3">
    <source>
        <dbReference type="EMBL" id="MCJ1960057.1"/>
    </source>
</evidence>
<keyword evidence="1" id="KW-0812">Transmembrane</keyword>
<dbReference type="RefSeq" id="WP_243797797.1">
    <property type="nucleotide sequence ID" value="NZ_JALHAT010000004.1"/>
</dbReference>
<organism evidence="3 4">
    <name type="scientific">Novosphingobium mangrovi</name>
    <name type="common">ex Hu et al. 2023</name>
    <dbReference type="NCBI Taxonomy" id="2930094"/>
    <lineage>
        <taxon>Bacteria</taxon>
        <taxon>Pseudomonadati</taxon>
        <taxon>Pseudomonadota</taxon>
        <taxon>Alphaproteobacteria</taxon>
        <taxon>Sphingomonadales</taxon>
        <taxon>Sphingomonadaceae</taxon>
        <taxon>Novosphingobium</taxon>
    </lineage>
</organism>
<comment type="caution">
    <text evidence="3">The sequence shown here is derived from an EMBL/GenBank/DDBJ whole genome shotgun (WGS) entry which is preliminary data.</text>
</comment>
<name>A0ABT0AA41_9SPHN</name>
<evidence type="ECO:0000313" key="4">
    <source>
        <dbReference type="Proteomes" id="UP001162802"/>
    </source>
</evidence>
<keyword evidence="4" id="KW-1185">Reference proteome</keyword>
<dbReference type="InterPro" id="IPR025645">
    <property type="entry name" value="DUF4349"/>
</dbReference>
<dbReference type="Proteomes" id="UP001162802">
    <property type="component" value="Unassembled WGS sequence"/>
</dbReference>
<keyword evidence="1" id="KW-1133">Transmembrane helix</keyword>
<feature type="transmembrane region" description="Helical" evidence="1">
    <location>
        <begin position="200"/>
        <end position="229"/>
    </location>
</feature>
<keyword evidence="1" id="KW-0472">Membrane</keyword>
<dbReference type="Pfam" id="PF14257">
    <property type="entry name" value="DUF4349"/>
    <property type="match status" value="1"/>
</dbReference>
<protein>
    <submittedName>
        <fullName evidence="3">DUF4349 domain-containing protein</fullName>
    </submittedName>
</protein>
<sequence length="238" mass="25946">MAESGEIPVSVPRIAYTYRYQYRLPAQRIAQVQARQASLCEKQGPQVCRVLSMQTDLGENDYASGSLTLAVAAPRARAFGQDLAELVSGQGGDQIGSAIEGEDLSKQIVDTTARLKARRLLRDRLMEVLATRKGSVAELVEAERGVAKVNEEIDQAESWLAQMQGRVDFSEMNLSYISRTPSSGGFLGPIREAVRNLDTILGTVIGALIILGAIGIPLGLVIWGIVWLVGHLRRRRDS</sequence>
<evidence type="ECO:0000256" key="1">
    <source>
        <dbReference type="SAM" id="Phobius"/>
    </source>
</evidence>
<reference evidence="3" key="1">
    <citation type="submission" date="2022-03" db="EMBL/GenBank/DDBJ databases">
        <title>Identification of a novel bacterium isolated from mangrove sediments.</title>
        <authorList>
            <person name="Pan X."/>
        </authorList>
    </citation>
    <scope>NUCLEOTIDE SEQUENCE</scope>
    <source>
        <strain evidence="3">B2637</strain>
    </source>
</reference>